<dbReference type="GO" id="GO:0003677">
    <property type="term" value="F:DNA binding"/>
    <property type="evidence" value="ECO:0007669"/>
    <property type="project" value="InterPro"/>
</dbReference>
<dbReference type="GO" id="GO:0006352">
    <property type="term" value="P:DNA-templated transcription initiation"/>
    <property type="evidence" value="ECO:0007669"/>
    <property type="project" value="InterPro"/>
</dbReference>
<dbReference type="NCBIfam" id="TIGR02937">
    <property type="entry name" value="sigma70-ECF"/>
    <property type="match status" value="1"/>
</dbReference>
<gene>
    <name evidence="3" type="ORF">E8A74_08680</name>
</gene>
<evidence type="ECO:0000313" key="3">
    <source>
        <dbReference type="EMBL" id="TKD10086.1"/>
    </source>
</evidence>
<keyword evidence="1" id="KW-0812">Transmembrane</keyword>
<organism evidence="3 4">
    <name type="scientific">Polyangium fumosum</name>
    <dbReference type="NCBI Taxonomy" id="889272"/>
    <lineage>
        <taxon>Bacteria</taxon>
        <taxon>Pseudomonadati</taxon>
        <taxon>Myxococcota</taxon>
        <taxon>Polyangia</taxon>
        <taxon>Polyangiales</taxon>
        <taxon>Polyangiaceae</taxon>
        <taxon>Polyangium</taxon>
    </lineage>
</organism>
<dbReference type="GO" id="GO:0016987">
    <property type="term" value="F:sigma factor activity"/>
    <property type="evidence" value="ECO:0007669"/>
    <property type="project" value="InterPro"/>
</dbReference>
<comment type="caution">
    <text evidence="3">The sequence shown here is derived from an EMBL/GenBank/DDBJ whole genome shotgun (WGS) entry which is preliminary data.</text>
</comment>
<feature type="domain" description="RNA polymerase sigma factor 70 region 4 type 2" evidence="2">
    <location>
        <begin position="131"/>
        <end position="180"/>
    </location>
</feature>
<proteinExistence type="predicted"/>
<dbReference type="InterPro" id="IPR013249">
    <property type="entry name" value="RNA_pol_sigma70_r4_t2"/>
</dbReference>
<dbReference type="Gene3D" id="1.10.10.10">
    <property type="entry name" value="Winged helix-like DNA-binding domain superfamily/Winged helix DNA-binding domain"/>
    <property type="match status" value="1"/>
</dbReference>
<keyword evidence="4" id="KW-1185">Reference proteome</keyword>
<dbReference type="InterPro" id="IPR013324">
    <property type="entry name" value="RNA_pol_sigma_r3/r4-like"/>
</dbReference>
<evidence type="ECO:0000256" key="1">
    <source>
        <dbReference type="SAM" id="Phobius"/>
    </source>
</evidence>
<reference evidence="3 4" key="1">
    <citation type="submission" date="2019-04" db="EMBL/GenBank/DDBJ databases">
        <authorList>
            <person name="Li Y."/>
            <person name="Wang J."/>
        </authorList>
    </citation>
    <scope>NUCLEOTIDE SEQUENCE [LARGE SCALE GENOMIC DNA]</scope>
    <source>
        <strain evidence="3 4">DSM 14668</strain>
    </source>
</reference>
<evidence type="ECO:0000259" key="2">
    <source>
        <dbReference type="Pfam" id="PF08281"/>
    </source>
</evidence>
<keyword evidence="1" id="KW-0472">Membrane</keyword>
<dbReference type="OrthoDB" id="4990598at2"/>
<dbReference type="SUPFAM" id="SSF88659">
    <property type="entry name" value="Sigma3 and sigma4 domains of RNA polymerase sigma factors"/>
    <property type="match status" value="1"/>
</dbReference>
<protein>
    <submittedName>
        <fullName evidence="3">Sigma-70 family RNA polymerase sigma factor</fullName>
    </submittedName>
</protein>
<sequence length="228" mass="26602">MDDLPFQHIRASVGDSIHRTPSRSKHKPRVEVLYELFLAEVRDRLGGLGLHGEDLEELVQIVFTVANRRTAVIPRNDEAARRWLMEVCRKQVSNFRKLYRHAYEVLDPEAVADAVAQPEDPEKYLATIALVQAAARLMPADEREILLRHDVEGESLHEIARWLGLKKSGAHVRVKQARARFVEKLALIEAQRRGRRRQRRFVPAWFMGLFASLWHWILEKRAQWKRLP</sequence>
<dbReference type="InterPro" id="IPR036388">
    <property type="entry name" value="WH-like_DNA-bd_sf"/>
</dbReference>
<dbReference type="Pfam" id="PF08281">
    <property type="entry name" value="Sigma70_r4_2"/>
    <property type="match status" value="1"/>
</dbReference>
<accession>A0A4U1JG67</accession>
<dbReference type="Proteomes" id="UP000309215">
    <property type="component" value="Unassembled WGS sequence"/>
</dbReference>
<dbReference type="InterPro" id="IPR014284">
    <property type="entry name" value="RNA_pol_sigma-70_dom"/>
</dbReference>
<dbReference type="AlphaFoldDB" id="A0A4U1JG67"/>
<dbReference type="EMBL" id="SSMQ01000007">
    <property type="protein sequence ID" value="TKD10086.1"/>
    <property type="molecule type" value="Genomic_DNA"/>
</dbReference>
<evidence type="ECO:0000313" key="4">
    <source>
        <dbReference type="Proteomes" id="UP000309215"/>
    </source>
</evidence>
<feature type="transmembrane region" description="Helical" evidence="1">
    <location>
        <begin position="201"/>
        <end position="218"/>
    </location>
</feature>
<name>A0A4U1JG67_9BACT</name>
<keyword evidence="1" id="KW-1133">Transmembrane helix</keyword>